<gene>
    <name evidence="3" type="ORF">ACFSBI_08210</name>
</gene>
<organism evidence="3 4">
    <name type="scientific">Amnibacterium endophyticum</name>
    <dbReference type="NCBI Taxonomy" id="2109337"/>
    <lineage>
        <taxon>Bacteria</taxon>
        <taxon>Bacillati</taxon>
        <taxon>Actinomycetota</taxon>
        <taxon>Actinomycetes</taxon>
        <taxon>Micrococcales</taxon>
        <taxon>Microbacteriaceae</taxon>
        <taxon>Amnibacterium</taxon>
    </lineage>
</organism>
<feature type="domain" description="SseB protein N-terminal" evidence="2">
    <location>
        <begin position="47"/>
        <end position="164"/>
    </location>
</feature>
<evidence type="ECO:0000256" key="1">
    <source>
        <dbReference type="SAM" id="MobiDB-lite"/>
    </source>
</evidence>
<feature type="compositionally biased region" description="Low complexity" evidence="1">
    <location>
        <begin position="1"/>
        <end position="19"/>
    </location>
</feature>
<feature type="region of interest" description="Disordered" evidence="1">
    <location>
        <begin position="1"/>
        <end position="39"/>
    </location>
</feature>
<comment type="caution">
    <text evidence="3">The sequence shown here is derived from an EMBL/GenBank/DDBJ whole genome shotgun (WGS) entry which is preliminary data.</text>
</comment>
<evidence type="ECO:0000259" key="2">
    <source>
        <dbReference type="Pfam" id="PF07179"/>
    </source>
</evidence>
<dbReference type="EMBL" id="JBHUEA010000010">
    <property type="protein sequence ID" value="MFD1721530.1"/>
    <property type="molecule type" value="Genomic_DNA"/>
</dbReference>
<proteinExistence type="predicted"/>
<dbReference type="Proteomes" id="UP001597347">
    <property type="component" value="Unassembled WGS sequence"/>
</dbReference>
<dbReference type="RefSeq" id="WP_377933841.1">
    <property type="nucleotide sequence ID" value="NZ_JBHUEA010000010.1"/>
</dbReference>
<keyword evidence="4" id="KW-1185">Reference proteome</keyword>
<evidence type="ECO:0000313" key="4">
    <source>
        <dbReference type="Proteomes" id="UP001597347"/>
    </source>
</evidence>
<protein>
    <submittedName>
        <fullName evidence="3">SseB family protein</fullName>
    </submittedName>
</protein>
<name>A0ABW4LDF4_9MICO</name>
<dbReference type="InterPro" id="IPR009839">
    <property type="entry name" value="SseB_N"/>
</dbReference>
<sequence length="261" mass="26663">MTAGDDPGAAARGDSAGRPWEGRSFGPTGAFAADDGATPPGFQRARDAFRSGEVGLTAVVDSLRGARLLVPLVAAAGEVGREGGRVVDKSQELALVTVAGPDGRAVLPAFSSTAAMAAWNPSARPVPAPARQVALGAASDGTELVIVDPASPERVGLRRSALEALARDLPWTPPFEDPEVGRAIRAAVDGEPAVTTARVAAGDPRASLDGAEVAVLVVLHETLDQAAAGALVSRLQQRWAADPVVRARVDSMAVRLAAEFC</sequence>
<accession>A0ABW4LDF4</accession>
<dbReference type="Pfam" id="PF07179">
    <property type="entry name" value="SseB"/>
    <property type="match status" value="1"/>
</dbReference>
<reference evidence="4" key="1">
    <citation type="journal article" date="2019" name="Int. J. Syst. Evol. Microbiol.">
        <title>The Global Catalogue of Microorganisms (GCM) 10K type strain sequencing project: providing services to taxonomists for standard genome sequencing and annotation.</title>
        <authorList>
            <consortium name="The Broad Institute Genomics Platform"/>
            <consortium name="The Broad Institute Genome Sequencing Center for Infectious Disease"/>
            <person name="Wu L."/>
            <person name="Ma J."/>
        </authorList>
    </citation>
    <scope>NUCLEOTIDE SEQUENCE [LARGE SCALE GENOMIC DNA]</scope>
    <source>
        <strain evidence="4">CGMCC 1.12471</strain>
    </source>
</reference>
<evidence type="ECO:0000313" key="3">
    <source>
        <dbReference type="EMBL" id="MFD1721530.1"/>
    </source>
</evidence>